<dbReference type="CDD" id="cd03801">
    <property type="entry name" value="GT4_PimA-like"/>
    <property type="match status" value="1"/>
</dbReference>
<name>A0AAE9YEZ4_9ACTN</name>
<dbReference type="Pfam" id="PF00534">
    <property type="entry name" value="Glycos_transf_1"/>
    <property type="match status" value="1"/>
</dbReference>
<dbReference type="GO" id="GO:0016438">
    <property type="term" value="F:tRNA-queuosine(34) beta-mannosyltransferase activity"/>
    <property type="evidence" value="ECO:0007669"/>
    <property type="project" value="UniProtKB-EC"/>
</dbReference>
<dbReference type="InterPro" id="IPR001296">
    <property type="entry name" value="Glyco_trans_1"/>
</dbReference>
<evidence type="ECO:0000256" key="6">
    <source>
        <dbReference type="ARBA" id="ARBA00048439"/>
    </source>
</evidence>
<dbReference type="Pfam" id="PF12038">
    <property type="entry name" value="QTMAN_N"/>
    <property type="match status" value="1"/>
</dbReference>
<keyword evidence="10" id="KW-1185">Reference proteome</keyword>
<evidence type="ECO:0000313" key="10">
    <source>
        <dbReference type="Proteomes" id="UP001216390"/>
    </source>
</evidence>
<dbReference type="RefSeq" id="WP_272736149.1">
    <property type="nucleotide sequence ID" value="NZ_CP116942.1"/>
</dbReference>
<evidence type="ECO:0000259" key="8">
    <source>
        <dbReference type="Pfam" id="PF12038"/>
    </source>
</evidence>
<evidence type="ECO:0000256" key="4">
    <source>
        <dbReference type="ARBA" id="ARBA00044517"/>
    </source>
</evidence>
<dbReference type="KEGG" id="ima:PO878_19190"/>
<dbReference type="SUPFAM" id="SSF53756">
    <property type="entry name" value="UDP-Glycosyltransferase/glycogen phosphorylase"/>
    <property type="match status" value="1"/>
</dbReference>
<keyword evidence="3" id="KW-0808">Transferase</keyword>
<dbReference type="Proteomes" id="UP001216390">
    <property type="component" value="Chromosome"/>
</dbReference>
<proteinExistence type="inferred from homology"/>
<dbReference type="EC" id="2.4.1.110" evidence="4"/>
<comment type="catalytic activity">
    <reaction evidence="6">
        <text>queuosine(34) in tRNA(Asp) + GDP-alpha-D-mannose = O-4''-alpha-D-mannosylqueuosine(34) in tRNA(Asp) + GDP + H(+)</text>
        <dbReference type="Rhea" id="RHEA:12885"/>
        <dbReference type="Rhea" id="RHEA-COMP:18572"/>
        <dbReference type="Rhea" id="RHEA-COMP:18581"/>
        <dbReference type="ChEBI" id="CHEBI:15378"/>
        <dbReference type="ChEBI" id="CHEBI:57527"/>
        <dbReference type="ChEBI" id="CHEBI:58189"/>
        <dbReference type="ChEBI" id="CHEBI:194431"/>
        <dbReference type="ChEBI" id="CHEBI:194442"/>
        <dbReference type="EC" id="2.4.1.110"/>
    </reaction>
    <physiologicalReaction direction="left-to-right" evidence="6">
        <dbReference type="Rhea" id="RHEA:12886"/>
    </physiologicalReaction>
</comment>
<feature type="domain" description="tRNA-queuosine alpha-mannosyltransferase N-terminal" evidence="8">
    <location>
        <begin position="2"/>
        <end position="173"/>
    </location>
</feature>
<organism evidence="9 10">
    <name type="scientific">Iamia majanohamensis</name>
    <dbReference type="NCBI Taxonomy" id="467976"/>
    <lineage>
        <taxon>Bacteria</taxon>
        <taxon>Bacillati</taxon>
        <taxon>Actinomycetota</taxon>
        <taxon>Acidimicrobiia</taxon>
        <taxon>Acidimicrobiales</taxon>
        <taxon>Iamiaceae</taxon>
        <taxon>Iamia</taxon>
    </lineage>
</organism>
<dbReference type="EMBL" id="CP116942">
    <property type="protein sequence ID" value="WCO66626.1"/>
    <property type="molecule type" value="Genomic_DNA"/>
</dbReference>
<gene>
    <name evidence="9" type="ORF">PO878_19190</name>
</gene>
<dbReference type="AlphaFoldDB" id="A0AAE9YEZ4"/>
<protein>
    <recommendedName>
        <fullName evidence="5">tRNA-queuosine alpha-mannosyltransferase</fullName>
        <ecNumber evidence="4">2.4.1.110</ecNumber>
    </recommendedName>
</protein>
<comment type="similarity">
    <text evidence="1">Belongs to the glycosyltransferase group 1 family. Glycosyltransferase 4 subfamily.</text>
</comment>
<dbReference type="PANTHER" id="PTHR13615">
    <property type="entry name" value="GLYCOSYLTRANSFERASE-LIKE 1"/>
    <property type="match status" value="1"/>
</dbReference>
<dbReference type="InterPro" id="IPR051862">
    <property type="entry name" value="GT-like_domain_containing_1"/>
</dbReference>
<keyword evidence="2" id="KW-0328">Glycosyltransferase</keyword>
<feature type="domain" description="Glycosyl transferase family 1" evidence="7">
    <location>
        <begin position="182"/>
        <end position="330"/>
    </location>
</feature>
<evidence type="ECO:0000256" key="1">
    <source>
        <dbReference type="ARBA" id="ARBA00009481"/>
    </source>
</evidence>
<evidence type="ECO:0000256" key="5">
    <source>
        <dbReference type="ARBA" id="ARBA00044539"/>
    </source>
</evidence>
<dbReference type="InterPro" id="IPR022701">
    <property type="entry name" value="QTMAN_N"/>
</dbReference>
<reference evidence="9" key="1">
    <citation type="submission" date="2023-01" db="EMBL/GenBank/DDBJ databases">
        <title>The diversity of Class Acidimicrobiia in South China Sea sediment environments and the proposal of Iamia marina sp. nov., a novel species of the genus Iamia.</title>
        <authorList>
            <person name="He Y."/>
            <person name="Tian X."/>
        </authorList>
    </citation>
    <scope>NUCLEOTIDE SEQUENCE</scope>
    <source>
        <strain evidence="9">DSM 19957</strain>
    </source>
</reference>
<sequence length="379" mass="41603">MRVLLIEPWLNGSHQAWAEGYATHSGHQVHLVAHEGAFWRWRLRGGAVTLAERAAAVVDEHGPPDVVLASSMLDVPAFLGHSRAWVGTAPVALYLHETQPARAALTGEALDDDMAYRNWSSMVAADHVFVNSAFHRDALFDALPDLLGRPPDHRHDHRLDDVRARSTLLPVGVDVAAVHAARSRPDEGAPILLWSHRWDHDKAPELFFRALRRLDHEGVDFRVALVGANARGDPREFVEAEERFGERLVHAGHLPRAEYVELLGRSSVVVSTAVHEFFGIAMVEAMAAGAVPLLPHALSYPEVVPDRFHDAVLYGAYGDMVRRLQDVLADLPAARAAVDGLACTMDRFDWAALAPAYDRVLAQVVAGEVPDDVALADRT</sequence>
<dbReference type="PANTHER" id="PTHR13615:SF3">
    <property type="entry name" value="GLYCOSYLTRANSFERASE-LIKE DOMAIN-CONTAINING PROTEIN 1"/>
    <property type="match status" value="1"/>
</dbReference>
<dbReference type="Gene3D" id="3.40.50.2000">
    <property type="entry name" value="Glycogen Phosphorylase B"/>
    <property type="match status" value="2"/>
</dbReference>
<evidence type="ECO:0000313" key="9">
    <source>
        <dbReference type="EMBL" id="WCO66626.1"/>
    </source>
</evidence>
<evidence type="ECO:0000256" key="2">
    <source>
        <dbReference type="ARBA" id="ARBA00022676"/>
    </source>
</evidence>
<evidence type="ECO:0000259" key="7">
    <source>
        <dbReference type="Pfam" id="PF00534"/>
    </source>
</evidence>
<evidence type="ECO:0000256" key="3">
    <source>
        <dbReference type="ARBA" id="ARBA00022679"/>
    </source>
</evidence>
<accession>A0AAE9YEZ4</accession>